<evidence type="ECO:0000256" key="4">
    <source>
        <dbReference type="ARBA" id="ARBA00023136"/>
    </source>
</evidence>
<evidence type="ECO:0000256" key="5">
    <source>
        <dbReference type="SAM" id="Phobius"/>
    </source>
</evidence>
<keyword evidence="4 5" id="KW-0472">Membrane</keyword>
<dbReference type="RefSeq" id="XP_009161172.1">
    <property type="nucleotide sequence ID" value="XM_009162924.1"/>
</dbReference>
<evidence type="ECO:0000256" key="2">
    <source>
        <dbReference type="ARBA" id="ARBA00022692"/>
    </source>
</evidence>
<organism evidence="6 7">
    <name type="scientific">Exophiala dermatitidis (strain ATCC 34100 / CBS 525.76 / NIH/UT8656)</name>
    <name type="common">Black yeast</name>
    <name type="synonym">Wangiella dermatitidis</name>
    <dbReference type="NCBI Taxonomy" id="858893"/>
    <lineage>
        <taxon>Eukaryota</taxon>
        <taxon>Fungi</taxon>
        <taxon>Dikarya</taxon>
        <taxon>Ascomycota</taxon>
        <taxon>Pezizomycotina</taxon>
        <taxon>Eurotiomycetes</taxon>
        <taxon>Chaetothyriomycetidae</taxon>
        <taxon>Chaetothyriales</taxon>
        <taxon>Herpotrichiellaceae</taxon>
        <taxon>Exophiala</taxon>
    </lineage>
</organism>
<protein>
    <recommendedName>
        <fullName evidence="8">Major facilitator superfamily (MFS) profile domain-containing protein</fullName>
    </recommendedName>
</protein>
<evidence type="ECO:0000256" key="3">
    <source>
        <dbReference type="ARBA" id="ARBA00022989"/>
    </source>
</evidence>
<keyword evidence="3 5" id="KW-1133">Transmembrane helix</keyword>
<proteinExistence type="predicted"/>
<feature type="transmembrane region" description="Helical" evidence="5">
    <location>
        <begin position="137"/>
        <end position="155"/>
    </location>
</feature>
<comment type="subcellular location">
    <subcellularLocation>
        <location evidence="1">Membrane</location>
    </subcellularLocation>
</comment>
<accession>H6C9E1</accession>
<evidence type="ECO:0008006" key="8">
    <source>
        <dbReference type="Google" id="ProtNLM"/>
    </source>
</evidence>
<dbReference type="HOGENOM" id="CLU_1408766_0_0_1"/>
<dbReference type="Pfam" id="PF00083">
    <property type="entry name" value="Sugar_tr"/>
    <property type="match status" value="1"/>
</dbReference>
<dbReference type="EMBL" id="JH226136">
    <property type="protein sequence ID" value="EHY60711.1"/>
    <property type="molecule type" value="Genomic_DNA"/>
</dbReference>
<dbReference type="GO" id="GO:0016020">
    <property type="term" value="C:membrane"/>
    <property type="evidence" value="ECO:0007669"/>
    <property type="project" value="UniProtKB-SubCell"/>
</dbReference>
<name>H6C9E1_EXODN</name>
<keyword evidence="7" id="KW-1185">Reference proteome</keyword>
<dbReference type="InterPro" id="IPR036259">
    <property type="entry name" value="MFS_trans_sf"/>
</dbReference>
<reference evidence="6" key="1">
    <citation type="submission" date="2011-07" db="EMBL/GenBank/DDBJ databases">
        <title>The Genome Sequence of Exophiala (Wangiella) dermatitidis NIH/UT8656.</title>
        <authorList>
            <consortium name="The Broad Institute Genome Sequencing Platform"/>
            <person name="Cuomo C."/>
            <person name="Wang Z."/>
            <person name="Hunicke-Smith S."/>
            <person name="Szanislo P.J."/>
            <person name="Earl A."/>
            <person name="Young S.K."/>
            <person name="Zeng Q."/>
            <person name="Gargeya S."/>
            <person name="Fitzgerald M."/>
            <person name="Haas B."/>
            <person name="Abouelleil A."/>
            <person name="Alvarado L."/>
            <person name="Arachchi H.M."/>
            <person name="Berlin A."/>
            <person name="Brown A."/>
            <person name="Chapman S.B."/>
            <person name="Chen Z."/>
            <person name="Dunbar C."/>
            <person name="Freedman E."/>
            <person name="Gearin G."/>
            <person name="Gellesch M."/>
            <person name="Goldberg J."/>
            <person name="Griggs A."/>
            <person name="Gujja S."/>
            <person name="Heiman D."/>
            <person name="Howarth C."/>
            <person name="Larson L."/>
            <person name="Lui A."/>
            <person name="MacDonald P.J.P."/>
            <person name="Montmayeur A."/>
            <person name="Murphy C."/>
            <person name="Neiman D."/>
            <person name="Pearson M."/>
            <person name="Priest M."/>
            <person name="Roberts A."/>
            <person name="Saif S."/>
            <person name="Shea T."/>
            <person name="Shenoy N."/>
            <person name="Sisk P."/>
            <person name="Stolte C."/>
            <person name="Sykes S."/>
            <person name="Wortman J."/>
            <person name="Nusbaum C."/>
            <person name="Birren B."/>
        </authorList>
    </citation>
    <scope>NUCLEOTIDE SEQUENCE</scope>
    <source>
        <strain evidence="6">NIH/UT8656</strain>
    </source>
</reference>
<dbReference type="Gene3D" id="1.20.1250.20">
    <property type="entry name" value="MFS general substrate transporter like domains"/>
    <property type="match status" value="1"/>
</dbReference>
<evidence type="ECO:0000256" key="1">
    <source>
        <dbReference type="ARBA" id="ARBA00004370"/>
    </source>
</evidence>
<gene>
    <name evidence="6" type="ORF">HMPREF1120_08660</name>
</gene>
<sequence length="193" mass="22013">MKGHPFRAVYVWLKYLCFIWTEDDYMFDVVIPVPDARQKGHRACTRTRQRSKAGQTGINSLALEPRDVMFLGWHSYGVLCPNSTQRHFRTPPALNTQALLFNSHFILMAINVIYWVSILSGHYLPDRFGRRPLLMSTALYCAITLLIISIINTTIKPPSSATSKAAIALEHQIRNNVAADLDHYRRNCPNSQP</sequence>
<evidence type="ECO:0000313" key="6">
    <source>
        <dbReference type="EMBL" id="EHY60711.1"/>
    </source>
</evidence>
<dbReference type="GO" id="GO:0022857">
    <property type="term" value="F:transmembrane transporter activity"/>
    <property type="evidence" value="ECO:0007669"/>
    <property type="project" value="InterPro"/>
</dbReference>
<dbReference type="InterPro" id="IPR005828">
    <property type="entry name" value="MFS_sugar_transport-like"/>
</dbReference>
<keyword evidence="2 5" id="KW-0812">Transmembrane</keyword>
<dbReference type="InParanoid" id="H6C9E1"/>
<dbReference type="GeneID" id="20313299"/>
<dbReference type="SUPFAM" id="SSF103473">
    <property type="entry name" value="MFS general substrate transporter"/>
    <property type="match status" value="1"/>
</dbReference>
<dbReference type="AlphaFoldDB" id="H6C9E1"/>
<dbReference type="VEuPathDB" id="FungiDB:HMPREF1120_08660"/>
<evidence type="ECO:0000313" key="7">
    <source>
        <dbReference type="Proteomes" id="UP000007304"/>
    </source>
</evidence>
<dbReference type="Proteomes" id="UP000007304">
    <property type="component" value="Unassembled WGS sequence"/>
</dbReference>
<feature type="transmembrane region" description="Helical" evidence="5">
    <location>
        <begin position="98"/>
        <end position="117"/>
    </location>
</feature>